<feature type="compositionally biased region" description="Low complexity" evidence="1">
    <location>
        <begin position="764"/>
        <end position="781"/>
    </location>
</feature>
<feature type="region of interest" description="Disordered" evidence="1">
    <location>
        <begin position="734"/>
        <end position="808"/>
    </location>
</feature>
<dbReference type="OrthoDB" id="2526787at2759"/>
<proteinExistence type="predicted"/>
<feature type="region of interest" description="Disordered" evidence="1">
    <location>
        <begin position="527"/>
        <end position="575"/>
    </location>
</feature>
<evidence type="ECO:0000256" key="1">
    <source>
        <dbReference type="SAM" id="MobiDB-lite"/>
    </source>
</evidence>
<feature type="compositionally biased region" description="Polar residues" evidence="1">
    <location>
        <begin position="249"/>
        <end position="269"/>
    </location>
</feature>
<feature type="region of interest" description="Disordered" evidence="1">
    <location>
        <begin position="409"/>
        <end position="514"/>
    </location>
</feature>
<protein>
    <submittedName>
        <fullName evidence="2">RHTO0S12e05116g1_1</fullName>
    </submittedName>
</protein>
<reference evidence="2" key="1">
    <citation type="journal article" date="2014" name="Genome Announc.">
        <title>Draft genome sequence of Rhodosporidium toruloides CECT1137, an oleaginous yeast of biotechnological interest.</title>
        <authorList>
            <person name="Morin N."/>
            <person name="Calcas X."/>
            <person name="Devillers H."/>
            <person name="Durrens P."/>
            <person name="Sherman D.J."/>
            <person name="Nicaud J.-M."/>
            <person name="Neuveglise C."/>
        </authorList>
    </citation>
    <scope>NUCLEOTIDE SEQUENCE</scope>
    <source>
        <strain evidence="2">CECT1137</strain>
    </source>
</reference>
<dbReference type="EMBL" id="LK052947">
    <property type="protein sequence ID" value="CDR46493.1"/>
    <property type="molecule type" value="Genomic_DNA"/>
</dbReference>
<feature type="compositionally biased region" description="Basic residues" evidence="1">
    <location>
        <begin position="541"/>
        <end position="558"/>
    </location>
</feature>
<sequence>MLILSILPLSGNGNNWFPFSGTLGLTDIIVKGKVVASYDERASGKPPDVSSVVVRLVRVETCAGKTARQVVTEGTVWEARKGVEAEQLPLEDHRFCLTMPKETPGLSMMKIARGPTVAWHVEARAFLPAGKTVSAKSREMLLLRHSTVSLDPSSTNSLHWSSSTDFDHVPPFDYSIRVLNQPLGGKSPLVAELELKPPRDGAVQLKHVELRLQRRVTAVGTGKVLITDDVDFQETDDSIAVSRAVPRKASSTRSSSVPRQPLIQSPPSTTSLDTFYHHRLHRTPSPPTDLPRLTKANFPLLLSSASTMAQRGTLEWRIPHRGPYGWAVGESGASALFKIDFALTGKITYKSGRIGEKTIQLRPYPVHVCCQTPAPPFFSPLPSHLSPSRTATTLGGRRSSDFALSLSFDRSIPSGPAKPPLPSPSATTERRLSAAHLPLLAQTVSLPPPPRPSSGRRMSEQSEALDAPARTRLRREAPAPLPIRNATIPSPLSGSSTSRVSRSSTIDSLGPETPTTAEFLASATAPTHLSPKLPSASHSTHVVRHVGRSPRSSLRNRPRSSGSQRSSINDGARSTSNLSISSLASVASFQSDQRSLTEYGGSATAGASPLLASADGMLGLTLGEAAAEPTSSSSFAFFDGAAPSSSPHSRPFQGAPSPPPSEPPSPVPHVAIADLSAFRDPFSDSIYTKQSKGVTESAVDAEMYISPRSGSSLDSTSTRRASFNDAAGAAAFVPASPHSLSPPPSLQPPDSPRLKQPNVILTISTDSGGSSRRSSVHGGMSAPTSSSRKGSVGTLLTNLFSRRGSKAQ</sequence>
<feature type="compositionally biased region" description="Low complexity" evidence="1">
    <location>
        <begin position="488"/>
        <end position="509"/>
    </location>
</feature>
<accession>A0A061B996</accession>
<dbReference type="AlphaFoldDB" id="A0A061B996"/>
<gene>
    <name evidence="2" type="ORF">RHTO0S_12e05116g</name>
</gene>
<organism evidence="2">
    <name type="scientific">Rhodotorula toruloides</name>
    <name type="common">Yeast</name>
    <name type="synonym">Rhodosporidium toruloides</name>
    <dbReference type="NCBI Taxonomy" id="5286"/>
    <lineage>
        <taxon>Eukaryota</taxon>
        <taxon>Fungi</taxon>
        <taxon>Dikarya</taxon>
        <taxon>Basidiomycota</taxon>
        <taxon>Pucciniomycotina</taxon>
        <taxon>Microbotryomycetes</taxon>
        <taxon>Sporidiobolales</taxon>
        <taxon>Sporidiobolaceae</taxon>
        <taxon>Rhodotorula</taxon>
    </lineage>
</organism>
<name>A0A061B996_RHOTO</name>
<feature type="compositionally biased region" description="Polar residues" evidence="1">
    <location>
        <begin position="782"/>
        <end position="800"/>
    </location>
</feature>
<feature type="region of interest" description="Disordered" evidence="1">
    <location>
        <begin position="634"/>
        <end position="669"/>
    </location>
</feature>
<evidence type="ECO:0000313" key="2">
    <source>
        <dbReference type="EMBL" id="CDR46493.1"/>
    </source>
</evidence>
<feature type="compositionally biased region" description="Low complexity" evidence="1">
    <location>
        <begin position="634"/>
        <end position="646"/>
    </location>
</feature>
<feature type="region of interest" description="Disordered" evidence="1">
    <location>
        <begin position="243"/>
        <end position="269"/>
    </location>
</feature>
<feature type="compositionally biased region" description="Pro residues" evidence="1">
    <location>
        <begin position="740"/>
        <end position="751"/>
    </location>
</feature>
<feature type="compositionally biased region" description="Pro residues" evidence="1">
    <location>
        <begin position="656"/>
        <end position="667"/>
    </location>
</feature>